<dbReference type="InterPro" id="IPR036291">
    <property type="entry name" value="NAD(P)-bd_dom_sf"/>
</dbReference>
<evidence type="ECO:0000313" key="3">
    <source>
        <dbReference type="EMBL" id="SED78921.1"/>
    </source>
</evidence>
<gene>
    <name evidence="3" type="ORF">SAMN04490220_5556</name>
</gene>
<dbReference type="Gene3D" id="3.40.50.720">
    <property type="entry name" value="NAD(P)-binding Rossmann-like Domain"/>
    <property type="match status" value="1"/>
</dbReference>
<evidence type="ECO:0000256" key="1">
    <source>
        <dbReference type="ARBA" id="ARBA00006484"/>
    </source>
</evidence>
<reference evidence="4" key="1">
    <citation type="submission" date="2016-10" db="EMBL/GenBank/DDBJ databases">
        <authorList>
            <person name="Varghese N."/>
        </authorList>
    </citation>
    <scope>NUCLEOTIDE SEQUENCE [LARGE SCALE GENOMIC DNA]</scope>
    <source>
        <strain evidence="4">DSM 44719</strain>
    </source>
</reference>
<evidence type="ECO:0000256" key="2">
    <source>
        <dbReference type="ARBA" id="ARBA00023002"/>
    </source>
</evidence>
<protein>
    <submittedName>
        <fullName evidence="3">3-oxoacyl-[acyl-carrier protein] reductase</fullName>
    </submittedName>
</protein>
<dbReference type="Pfam" id="PF13561">
    <property type="entry name" value="adh_short_C2"/>
    <property type="match status" value="1"/>
</dbReference>
<dbReference type="SUPFAM" id="SSF51735">
    <property type="entry name" value="NAD(P)-binding Rossmann-fold domains"/>
    <property type="match status" value="1"/>
</dbReference>
<dbReference type="GO" id="GO:0016491">
    <property type="term" value="F:oxidoreductase activity"/>
    <property type="evidence" value="ECO:0007669"/>
    <property type="project" value="UniProtKB-KW"/>
</dbReference>
<dbReference type="PANTHER" id="PTHR24321:SF8">
    <property type="entry name" value="ESTRADIOL 17-BETA-DEHYDROGENASE 8-RELATED"/>
    <property type="match status" value="1"/>
</dbReference>
<dbReference type="EMBL" id="FNTL01000004">
    <property type="protein sequence ID" value="SED78921.1"/>
    <property type="molecule type" value="Genomic_DNA"/>
</dbReference>
<dbReference type="RefSeq" id="WP_061698138.1">
    <property type="nucleotide sequence ID" value="NZ_FNTL01000004.1"/>
</dbReference>
<dbReference type="Proteomes" id="UP000183407">
    <property type="component" value="Unassembled WGS sequence"/>
</dbReference>
<name>A0A1H5DJC2_RHOJO</name>
<dbReference type="AlphaFoldDB" id="A0A1H5DJC2"/>
<evidence type="ECO:0000313" key="4">
    <source>
        <dbReference type="Proteomes" id="UP000183407"/>
    </source>
</evidence>
<comment type="similarity">
    <text evidence="1">Belongs to the short-chain dehydrogenases/reductases (SDR) family.</text>
</comment>
<dbReference type="InterPro" id="IPR002347">
    <property type="entry name" value="SDR_fam"/>
</dbReference>
<keyword evidence="2" id="KW-0560">Oxidoreductase</keyword>
<dbReference type="OrthoDB" id="9793325at2"/>
<dbReference type="PANTHER" id="PTHR24321">
    <property type="entry name" value="DEHYDROGENASES, SHORT CHAIN"/>
    <property type="match status" value="1"/>
</dbReference>
<sequence>MKQNELAGKAAFISGGTGGVGLEAGIRLARAGASVTVTGRTPERAEDALARLKAVSDDVHFEAADSGDAGSIGAAVDRAAARSGGALDIVISAGAEGQPGAKPFAEMTPEEIQAAFNSRLYPRLFPVHAAIPALRVRGGSIVMLSTDAARHPTPGESVMGAAGAAYILMTKVFAKEFARWQIRVNSVAMTLTSGTPSWDRIFSNPNFQQKLFAKAAERFPQGRPPTVDEVADVVAFLVSGEAGQINGQTVSVNGGLSFGGW</sequence>
<dbReference type="PRINTS" id="PR00081">
    <property type="entry name" value="GDHRDH"/>
</dbReference>
<organism evidence="3 4">
    <name type="scientific">Rhodococcus jostii</name>
    <dbReference type="NCBI Taxonomy" id="132919"/>
    <lineage>
        <taxon>Bacteria</taxon>
        <taxon>Bacillati</taxon>
        <taxon>Actinomycetota</taxon>
        <taxon>Actinomycetes</taxon>
        <taxon>Mycobacteriales</taxon>
        <taxon>Nocardiaceae</taxon>
        <taxon>Rhodococcus</taxon>
    </lineage>
</organism>
<proteinExistence type="inferred from homology"/>
<accession>A0A1H5DJC2</accession>